<keyword evidence="7" id="KW-0472">Membrane</keyword>
<dbReference type="PANTHER" id="PTHR31899:SF9">
    <property type="entry name" value="BETA-CAROTENE 3-HYDROXYLASE 1, CHLOROPLASTIC"/>
    <property type="match status" value="1"/>
</dbReference>
<dbReference type="KEGG" id="cmax:111467695"/>
<dbReference type="InterPro" id="IPR045019">
    <property type="entry name" value="BETA-OHASE-like"/>
</dbReference>
<evidence type="ECO:0000313" key="8">
    <source>
        <dbReference type="Proteomes" id="UP000504608"/>
    </source>
</evidence>
<organism evidence="8 9">
    <name type="scientific">Cucurbita maxima</name>
    <name type="common">Pumpkin</name>
    <name type="synonym">Winter squash</name>
    <dbReference type="NCBI Taxonomy" id="3661"/>
    <lineage>
        <taxon>Eukaryota</taxon>
        <taxon>Viridiplantae</taxon>
        <taxon>Streptophyta</taxon>
        <taxon>Embryophyta</taxon>
        <taxon>Tracheophyta</taxon>
        <taxon>Spermatophyta</taxon>
        <taxon>Magnoliopsida</taxon>
        <taxon>eudicotyledons</taxon>
        <taxon>Gunneridae</taxon>
        <taxon>Pentapetalae</taxon>
        <taxon>rosids</taxon>
        <taxon>fabids</taxon>
        <taxon>Cucurbitales</taxon>
        <taxon>Cucurbitaceae</taxon>
        <taxon>Cucurbiteae</taxon>
        <taxon>Cucurbita</taxon>
    </lineage>
</organism>
<comment type="similarity">
    <text evidence="2">Belongs to the sterol desaturase family.</text>
</comment>
<evidence type="ECO:0000256" key="4">
    <source>
        <dbReference type="ARBA" id="ARBA00023002"/>
    </source>
</evidence>
<dbReference type="EC" id="1.14.15.24" evidence="5"/>
<feature type="transmembrane region" description="Helical" evidence="7">
    <location>
        <begin position="100"/>
        <end position="123"/>
    </location>
</feature>
<evidence type="ECO:0000256" key="2">
    <source>
        <dbReference type="ARBA" id="ARBA00009324"/>
    </source>
</evidence>
<dbReference type="AlphaFoldDB" id="A0A6J1HY20"/>
<evidence type="ECO:0000256" key="1">
    <source>
        <dbReference type="ARBA" id="ARBA00004508"/>
    </source>
</evidence>
<keyword evidence="7" id="KW-1133">Transmembrane helix</keyword>
<reference evidence="9" key="1">
    <citation type="submission" date="2025-08" db="UniProtKB">
        <authorList>
            <consortium name="RefSeq"/>
        </authorList>
    </citation>
    <scope>IDENTIFICATION</scope>
    <source>
        <tissue evidence="9">Young leaves</tissue>
    </source>
</reference>
<evidence type="ECO:0000256" key="7">
    <source>
        <dbReference type="SAM" id="Phobius"/>
    </source>
</evidence>
<evidence type="ECO:0000256" key="5">
    <source>
        <dbReference type="ARBA" id="ARBA00026097"/>
    </source>
</evidence>
<feature type="region of interest" description="Disordered" evidence="6">
    <location>
        <begin position="311"/>
        <end position="332"/>
    </location>
</feature>
<dbReference type="OrthoDB" id="9990796at2759"/>
<dbReference type="GO" id="GO:0031969">
    <property type="term" value="C:chloroplast membrane"/>
    <property type="evidence" value="ECO:0007669"/>
    <property type="project" value="UniProtKB-SubCell"/>
</dbReference>
<sequence length="353" mass="39394">MAASLSAVLGPKPFHVFLTSSNLSPKPRTPLLFPSSVFRNSRIQWKMRRKTLLTVCVLVEDQSSSSEVENLADEKLLIIVPQIPSPHVAEKLARKKSERFTYLVAAVMSSFGITSMAVMAVYYRFHWQMEGGEIPFSEMFGTFALSVGAAVGMEFWARWAHRALWHASLWHMHESHHKPREGPFELNDVFAITNAVPAIALLSYGFFHKGLVPGLCFGAVNLSLSLAIFPNLSLFHILTNHLGISANYGPWNYCVWDGLHVRPRRSRSQKIPCGSHCQRALLQKGRCCSPASSFGKVKRCSVRAVFGSKGIRGSGRPRRIGEGNQQKNKIHGQKTNQRFLINQSPEGPTIDVK</sequence>
<feature type="transmembrane region" description="Helical" evidence="7">
    <location>
        <begin position="212"/>
        <end position="232"/>
    </location>
</feature>
<evidence type="ECO:0000313" key="9">
    <source>
        <dbReference type="RefSeq" id="XP_022968453.1"/>
    </source>
</evidence>
<dbReference type="RefSeq" id="XP_022968453.1">
    <property type="nucleotide sequence ID" value="XM_023112685.1"/>
</dbReference>
<dbReference type="GO" id="GO:0016123">
    <property type="term" value="P:xanthophyll biosynthetic process"/>
    <property type="evidence" value="ECO:0007669"/>
    <property type="project" value="TreeGrafter"/>
</dbReference>
<comment type="subcellular location">
    <subcellularLocation>
        <location evidence="1">Plastid</location>
        <location evidence="1">Chloroplast membrane</location>
        <topology evidence="1">Multi-pass membrane protein</topology>
    </subcellularLocation>
</comment>
<name>A0A6J1HY20_CUCMA</name>
<dbReference type="GeneID" id="111467695"/>
<keyword evidence="7" id="KW-0812">Transmembrane</keyword>
<protein>
    <recommendedName>
        <fullName evidence="5">beta-carotene 3-hydroxylase</fullName>
        <ecNumber evidence="5">1.14.15.24</ecNumber>
    </recommendedName>
</protein>
<evidence type="ECO:0000256" key="3">
    <source>
        <dbReference type="ARBA" id="ARBA00022746"/>
    </source>
</evidence>
<dbReference type="Proteomes" id="UP000504608">
    <property type="component" value="Unplaced"/>
</dbReference>
<feature type="transmembrane region" description="Helical" evidence="7">
    <location>
        <begin position="186"/>
        <end position="206"/>
    </location>
</feature>
<evidence type="ECO:0000256" key="6">
    <source>
        <dbReference type="SAM" id="MobiDB-lite"/>
    </source>
</evidence>
<keyword evidence="8" id="KW-1185">Reference proteome</keyword>
<proteinExistence type="inferred from homology"/>
<accession>A0A6J1HY20</accession>
<dbReference type="GO" id="GO:0010291">
    <property type="term" value="F:beta-carotene 3-hydroxylase activity"/>
    <property type="evidence" value="ECO:0007669"/>
    <property type="project" value="UniProtKB-EC"/>
</dbReference>
<keyword evidence="4" id="KW-0560">Oxidoreductase</keyword>
<keyword evidence="3" id="KW-0125">Carotenoid biosynthesis</keyword>
<gene>
    <name evidence="9" type="primary">LOC111467695</name>
</gene>
<dbReference type="GO" id="GO:0016119">
    <property type="term" value="P:carotene metabolic process"/>
    <property type="evidence" value="ECO:0007669"/>
    <property type="project" value="TreeGrafter"/>
</dbReference>
<dbReference type="PANTHER" id="PTHR31899">
    <property type="entry name" value="BETA-CAROTENE 3-HYDROXYLASE 1, CHLOROPLASTIC"/>
    <property type="match status" value="1"/>
</dbReference>